<organism evidence="1 2">
    <name type="scientific">Candidatus Methanogaster sp</name>
    <dbReference type="NCBI Taxonomy" id="3386292"/>
    <lineage>
        <taxon>Archaea</taxon>
        <taxon>Methanobacteriati</taxon>
        <taxon>Methanobacteriota</taxon>
        <taxon>Stenosarchaea group</taxon>
        <taxon>Methanomicrobia</taxon>
        <taxon>Methanosarcinales</taxon>
        <taxon>ANME-2 cluster</taxon>
        <taxon>Candidatus Methanogasteraceae</taxon>
        <taxon>Candidatus Methanogaster</taxon>
    </lineage>
</organism>
<evidence type="ECO:0000313" key="2">
    <source>
        <dbReference type="Proteomes" id="UP000248329"/>
    </source>
</evidence>
<accession>A0AC61KXU5</accession>
<gene>
    <name evidence="1" type="ORF">C4B59_17170</name>
</gene>
<reference evidence="1" key="1">
    <citation type="submission" date="2018-01" db="EMBL/GenBank/DDBJ databases">
        <authorList>
            <person name="Krukenberg V."/>
        </authorList>
    </citation>
    <scope>NUCLEOTIDE SEQUENCE</scope>
    <source>
        <strain evidence="1">E20ANME2</strain>
    </source>
</reference>
<proteinExistence type="predicted"/>
<protein>
    <submittedName>
        <fullName evidence="1">Uncharacterized protein</fullName>
    </submittedName>
</protein>
<evidence type="ECO:0000313" key="1">
    <source>
        <dbReference type="EMBL" id="PXF56254.1"/>
    </source>
</evidence>
<dbReference type="Proteomes" id="UP000248329">
    <property type="component" value="Unassembled WGS sequence"/>
</dbReference>
<name>A0AC61KXU5_9EURY</name>
<dbReference type="EMBL" id="PQXF01000114">
    <property type="protein sequence ID" value="PXF56254.1"/>
    <property type="molecule type" value="Genomic_DNA"/>
</dbReference>
<comment type="caution">
    <text evidence="1">The sequence shown here is derived from an EMBL/GenBank/DDBJ whole genome shotgun (WGS) entry which is preliminary data.</text>
</comment>
<sequence length="74" mass="8634">MLAGEIAGKTIINALENNDMTLLGQYETRTRRLLGRPLARSLVKRKKLDRYCASNELLQRHLPEVWATFEEYWA</sequence>